<dbReference type="Pfam" id="PF13692">
    <property type="entry name" value="Glyco_trans_1_4"/>
    <property type="match status" value="1"/>
</dbReference>
<dbReference type="Gene3D" id="3.40.50.2000">
    <property type="entry name" value="Glycogen Phosphorylase B"/>
    <property type="match status" value="1"/>
</dbReference>
<reference evidence="1" key="1">
    <citation type="submission" date="2022-10" db="EMBL/GenBank/DDBJ databases">
        <title>Luteolibacter sp. GHJ8, whole genome shotgun sequencing project.</title>
        <authorList>
            <person name="Zhao G."/>
            <person name="Shen L."/>
        </authorList>
    </citation>
    <scope>NUCLEOTIDE SEQUENCE</scope>
    <source>
        <strain evidence="1">GHJ8</strain>
    </source>
</reference>
<keyword evidence="2" id="KW-1185">Reference proteome</keyword>
<comment type="caution">
    <text evidence="1">The sequence shown here is derived from an EMBL/GenBank/DDBJ whole genome shotgun (WGS) entry which is preliminary data.</text>
</comment>
<sequence>MISDSPPPKTVALVDPLWVGHHPMYFSQFTAAFLRLGAFVIGLCPNPAEALSGARAATEAGAAEFERRVSTHFLPAGKRSWFRGRFEGDPMRTYQRWKRCADTLFEAEQKVGRKADLVFFPYLDSYLRFLPFPAVPHLTIDRPWSGLYLRNHHHGEAPSPKKSLRMLAKGDALIRSPLCRGIGVLDERFISPMKDYTRQSVEGFPDVTDATLPARPYVLAEEIRRKAAGRKIIGLIGLERRKGMLNLLRVAEKAREMKLPWFFVCAGRFERPEYSPEEQELIDLTARRIQSGEIDNLHFDPKAGRIPEEADFNSIFSTFDVAWAAYEGFEGSSGALGKAACFDIPCIATRGECIGHRIEGYRTGLTIPEGDSVKALEAIERILGGKDWRGEPLISDHLRFREDHGLARLDSILGELLQRA</sequence>
<dbReference type="EMBL" id="JAPDDR010000004">
    <property type="protein sequence ID" value="MCW1913680.1"/>
    <property type="molecule type" value="Genomic_DNA"/>
</dbReference>
<protein>
    <submittedName>
        <fullName evidence="1">Glycosyltransferase</fullName>
    </submittedName>
</protein>
<dbReference type="Proteomes" id="UP001165653">
    <property type="component" value="Unassembled WGS sequence"/>
</dbReference>
<evidence type="ECO:0000313" key="2">
    <source>
        <dbReference type="Proteomes" id="UP001165653"/>
    </source>
</evidence>
<accession>A0ABT3G1H5</accession>
<organism evidence="1 2">
    <name type="scientific">Luteolibacter rhizosphaerae</name>
    <dbReference type="NCBI Taxonomy" id="2989719"/>
    <lineage>
        <taxon>Bacteria</taxon>
        <taxon>Pseudomonadati</taxon>
        <taxon>Verrucomicrobiota</taxon>
        <taxon>Verrucomicrobiia</taxon>
        <taxon>Verrucomicrobiales</taxon>
        <taxon>Verrucomicrobiaceae</taxon>
        <taxon>Luteolibacter</taxon>
    </lineage>
</organism>
<name>A0ABT3G1H5_9BACT</name>
<evidence type="ECO:0000313" key="1">
    <source>
        <dbReference type="EMBL" id="MCW1913680.1"/>
    </source>
</evidence>
<dbReference type="SUPFAM" id="SSF53756">
    <property type="entry name" value="UDP-Glycosyltransferase/glycogen phosphorylase"/>
    <property type="match status" value="1"/>
</dbReference>
<gene>
    <name evidence="1" type="ORF">OJ996_08845</name>
</gene>
<proteinExistence type="predicted"/>
<dbReference type="RefSeq" id="WP_264513182.1">
    <property type="nucleotide sequence ID" value="NZ_JAPDDR010000004.1"/>
</dbReference>